<accession>A0A1F5ZLF7</accession>
<name>A0A1F5ZLF7_9BACT</name>
<sequence>MGYLNTIPNTSCIRCGKLRIESKKWEEYVGKSLVVFTSNICPDPLCQKIVDGNLKDRKDYLEHIQEESLKRRAANRRNRKFKKPS</sequence>
<dbReference type="AlphaFoldDB" id="A0A1F5ZLF7"/>
<dbReference type="STRING" id="1798375.A2773_01855"/>
<proteinExistence type="predicted"/>
<reference evidence="1 2" key="1">
    <citation type="journal article" date="2016" name="Nat. Commun.">
        <title>Thousands of microbial genomes shed light on interconnected biogeochemical processes in an aquifer system.</title>
        <authorList>
            <person name="Anantharaman K."/>
            <person name="Brown C.T."/>
            <person name="Hug L.A."/>
            <person name="Sharon I."/>
            <person name="Castelle C.J."/>
            <person name="Probst A.J."/>
            <person name="Thomas B.C."/>
            <person name="Singh A."/>
            <person name="Wilkins M.J."/>
            <person name="Karaoz U."/>
            <person name="Brodie E.L."/>
            <person name="Williams K.H."/>
            <person name="Hubbard S.S."/>
            <person name="Banfield J.F."/>
        </authorList>
    </citation>
    <scope>NUCLEOTIDE SEQUENCE [LARGE SCALE GENOMIC DNA]</scope>
</reference>
<organism evidence="1 2">
    <name type="scientific">Candidatus Gottesmanbacteria bacterium RIFCSPHIGHO2_01_FULL_39_10</name>
    <dbReference type="NCBI Taxonomy" id="1798375"/>
    <lineage>
        <taxon>Bacteria</taxon>
        <taxon>Candidatus Gottesmaniibacteriota</taxon>
    </lineage>
</organism>
<evidence type="ECO:0000313" key="2">
    <source>
        <dbReference type="Proteomes" id="UP000177383"/>
    </source>
</evidence>
<protein>
    <submittedName>
        <fullName evidence="1">Uncharacterized protein</fullName>
    </submittedName>
</protein>
<evidence type="ECO:0000313" key="1">
    <source>
        <dbReference type="EMBL" id="OGG12932.1"/>
    </source>
</evidence>
<gene>
    <name evidence="1" type="ORF">A2773_01855</name>
</gene>
<comment type="caution">
    <text evidence="1">The sequence shown here is derived from an EMBL/GenBank/DDBJ whole genome shotgun (WGS) entry which is preliminary data.</text>
</comment>
<dbReference type="Proteomes" id="UP000177383">
    <property type="component" value="Unassembled WGS sequence"/>
</dbReference>
<dbReference type="EMBL" id="MFJE01000068">
    <property type="protein sequence ID" value="OGG12932.1"/>
    <property type="molecule type" value="Genomic_DNA"/>
</dbReference>